<dbReference type="InterPro" id="IPR006680">
    <property type="entry name" value="Amidohydro-rel"/>
</dbReference>
<proteinExistence type="predicted"/>
<evidence type="ECO:0000259" key="6">
    <source>
        <dbReference type="Pfam" id="PF01979"/>
    </source>
</evidence>
<name>C7ZJQ7_FUSV7</name>
<evidence type="ECO:0000256" key="1">
    <source>
        <dbReference type="ARBA" id="ARBA00001947"/>
    </source>
</evidence>
<dbReference type="eggNOG" id="KOG3968">
    <property type="taxonomic scope" value="Eukaryota"/>
</dbReference>
<gene>
    <name evidence="7" type="ORF">NECHADRAFT_44376</name>
</gene>
<keyword evidence="2" id="KW-0479">Metal-binding</keyword>
<dbReference type="STRING" id="660122.C7ZJQ7"/>
<dbReference type="RefSeq" id="XP_003041457.1">
    <property type="nucleotide sequence ID" value="XM_003041411.1"/>
</dbReference>
<evidence type="ECO:0000256" key="3">
    <source>
        <dbReference type="ARBA" id="ARBA00022801"/>
    </source>
</evidence>
<accession>C7ZJQ7</accession>
<feature type="chain" id="PRO_5002988173" description="Amidohydrolase-related domain-containing protein" evidence="5">
    <location>
        <begin position="20"/>
        <end position="502"/>
    </location>
</feature>
<keyword evidence="3" id="KW-0378">Hydrolase</keyword>
<dbReference type="Proteomes" id="UP000005206">
    <property type="component" value="Chromosome 7"/>
</dbReference>
<dbReference type="EMBL" id="GG698935">
    <property type="protein sequence ID" value="EEU35744.1"/>
    <property type="molecule type" value="Genomic_DNA"/>
</dbReference>
<dbReference type="Pfam" id="PF01979">
    <property type="entry name" value="Amidohydro_1"/>
    <property type="match status" value="1"/>
</dbReference>
<dbReference type="VEuPathDB" id="FungiDB:NECHADRAFT_44376"/>
<keyword evidence="8" id="KW-1185">Reference proteome</keyword>
<feature type="signal peptide" evidence="5">
    <location>
        <begin position="1"/>
        <end position="19"/>
    </location>
</feature>
<sequence>MKGTSFLTASIFLFTIARAAVLFEGGTIISYDEVNHNVKVLKGYSMLVEKDKISAIYDASKSRSLPTGTEIVSAAGKILSPGFIDTHRHGWQTAFKTLGSNSTLADYVLQWSEHGPAGTRFTAEDVYYSQLIGLHDAIDAGVTGILEHAHCTFSNETSRASLQASVDSGLRIWWAYAFHELSNGFSVEEQLANFRDLYEKDTWNNSAVEMAIGYDLFDRASEEQSRQIIKLAIDYNVSALTTHYLGGSHFAFNSPQLLNQLGLLNIGIPIIFSHGTEITTQDILLLREHNHYVSITPESEMHYGIGFPHGYKIQDQAALGVDTNFAFSSSIITQARTWLQVVRKQLTDGIVQAWKVPSNSPMSVNQAFLMATRNGGRAMGRDDVGVLKVGAKADIVVFDAPSANFLGWRDPVAAIILHSHPGNIEHVMVDGQFLKRNFSVVTLDGSHVNITEARERFLESADRIQKIWLNDPPELEQGQNGAGIPYVTLDRVDVIAGEGIGY</sequence>
<dbReference type="GO" id="GO:0046872">
    <property type="term" value="F:metal ion binding"/>
    <property type="evidence" value="ECO:0007669"/>
    <property type="project" value="UniProtKB-KW"/>
</dbReference>
<evidence type="ECO:0000256" key="2">
    <source>
        <dbReference type="ARBA" id="ARBA00022723"/>
    </source>
</evidence>
<keyword evidence="4" id="KW-0862">Zinc</keyword>
<dbReference type="Gene3D" id="3.20.20.140">
    <property type="entry name" value="Metal-dependent hydrolases"/>
    <property type="match status" value="1"/>
</dbReference>
<dbReference type="InParanoid" id="C7ZJQ7"/>
<dbReference type="InterPro" id="IPR051607">
    <property type="entry name" value="Metallo-dep_hydrolases"/>
</dbReference>
<dbReference type="InterPro" id="IPR032466">
    <property type="entry name" value="Metal_Hydrolase"/>
</dbReference>
<dbReference type="InterPro" id="IPR011059">
    <property type="entry name" value="Metal-dep_hydrolase_composite"/>
</dbReference>
<dbReference type="AlphaFoldDB" id="C7ZJQ7"/>
<dbReference type="HOGENOM" id="CLU_012358_11_1_1"/>
<dbReference type="KEGG" id="nhe:NECHADRAFT_44376"/>
<dbReference type="Gene3D" id="2.30.40.10">
    <property type="entry name" value="Urease, subunit C, domain 1"/>
    <property type="match status" value="1"/>
</dbReference>
<dbReference type="SUPFAM" id="SSF51556">
    <property type="entry name" value="Metallo-dependent hydrolases"/>
    <property type="match status" value="1"/>
</dbReference>
<keyword evidence="5" id="KW-0732">Signal</keyword>
<protein>
    <recommendedName>
        <fullName evidence="6">Amidohydrolase-related domain-containing protein</fullName>
    </recommendedName>
</protein>
<evidence type="ECO:0000313" key="8">
    <source>
        <dbReference type="Proteomes" id="UP000005206"/>
    </source>
</evidence>
<dbReference type="PANTHER" id="PTHR11271">
    <property type="entry name" value="GUANINE DEAMINASE"/>
    <property type="match status" value="1"/>
</dbReference>
<dbReference type="GeneID" id="9673836"/>
<dbReference type="OMA" id="EMITECA"/>
<evidence type="ECO:0000313" key="7">
    <source>
        <dbReference type="EMBL" id="EEU35744.1"/>
    </source>
</evidence>
<feature type="domain" description="Amidohydrolase-related" evidence="6">
    <location>
        <begin position="78"/>
        <end position="432"/>
    </location>
</feature>
<comment type="cofactor">
    <cofactor evidence="1">
        <name>Zn(2+)</name>
        <dbReference type="ChEBI" id="CHEBI:29105"/>
    </cofactor>
</comment>
<evidence type="ECO:0000256" key="4">
    <source>
        <dbReference type="ARBA" id="ARBA00022833"/>
    </source>
</evidence>
<dbReference type="SUPFAM" id="SSF51338">
    <property type="entry name" value="Composite domain of metallo-dependent hydrolases"/>
    <property type="match status" value="2"/>
</dbReference>
<reference evidence="7 8" key="1">
    <citation type="journal article" date="2009" name="PLoS Genet.">
        <title>The genome of Nectria haematococca: contribution of supernumerary chromosomes to gene expansion.</title>
        <authorList>
            <person name="Coleman J.J."/>
            <person name="Rounsley S.D."/>
            <person name="Rodriguez-Carres M."/>
            <person name="Kuo A."/>
            <person name="Wasmann C.C."/>
            <person name="Grimwood J."/>
            <person name="Schmutz J."/>
            <person name="Taga M."/>
            <person name="White G.J."/>
            <person name="Zhou S."/>
            <person name="Schwartz D.C."/>
            <person name="Freitag M."/>
            <person name="Ma L.J."/>
            <person name="Danchin E.G."/>
            <person name="Henrissat B."/>
            <person name="Coutinho P.M."/>
            <person name="Nelson D.R."/>
            <person name="Straney D."/>
            <person name="Napoli C.A."/>
            <person name="Barker B.M."/>
            <person name="Gribskov M."/>
            <person name="Rep M."/>
            <person name="Kroken S."/>
            <person name="Molnar I."/>
            <person name="Rensing C."/>
            <person name="Kennell J.C."/>
            <person name="Zamora J."/>
            <person name="Farman M.L."/>
            <person name="Selker E.U."/>
            <person name="Salamov A."/>
            <person name="Shapiro H."/>
            <person name="Pangilinan J."/>
            <person name="Lindquist E."/>
            <person name="Lamers C."/>
            <person name="Grigoriev I.V."/>
            <person name="Geiser D.M."/>
            <person name="Covert S.F."/>
            <person name="Temporini E."/>
            <person name="Vanetten H.D."/>
        </authorList>
    </citation>
    <scope>NUCLEOTIDE SEQUENCE [LARGE SCALE GENOMIC DNA]</scope>
    <source>
        <strain evidence="8">ATCC MYA-4622 / CBS 123669 / FGSC 9596 / NRRL 45880 / 77-13-4</strain>
    </source>
</reference>
<dbReference type="OrthoDB" id="194468at2759"/>
<dbReference type="GO" id="GO:0019239">
    <property type="term" value="F:deaminase activity"/>
    <property type="evidence" value="ECO:0007669"/>
    <property type="project" value="TreeGrafter"/>
</dbReference>
<evidence type="ECO:0000256" key="5">
    <source>
        <dbReference type="SAM" id="SignalP"/>
    </source>
</evidence>
<dbReference type="GO" id="GO:0005829">
    <property type="term" value="C:cytosol"/>
    <property type="evidence" value="ECO:0007669"/>
    <property type="project" value="TreeGrafter"/>
</dbReference>
<dbReference type="PANTHER" id="PTHR11271:SF37">
    <property type="entry name" value="FAMILY PROTEIN, PUTATIVE (AFU_ORTHOLOGUE AFUA_4G00460)-RELATED"/>
    <property type="match status" value="1"/>
</dbReference>
<organism evidence="7 8">
    <name type="scientific">Fusarium vanettenii (strain ATCC MYA-4622 / CBS 123669 / FGSC 9596 / NRRL 45880 / 77-13-4)</name>
    <name type="common">Fusarium solani subsp. pisi</name>
    <dbReference type="NCBI Taxonomy" id="660122"/>
    <lineage>
        <taxon>Eukaryota</taxon>
        <taxon>Fungi</taxon>
        <taxon>Dikarya</taxon>
        <taxon>Ascomycota</taxon>
        <taxon>Pezizomycotina</taxon>
        <taxon>Sordariomycetes</taxon>
        <taxon>Hypocreomycetidae</taxon>
        <taxon>Hypocreales</taxon>
        <taxon>Nectriaceae</taxon>
        <taxon>Fusarium</taxon>
        <taxon>Fusarium solani species complex</taxon>
        <taxon>Fusarium vanettenii</taxon>
    </lineage>
</organism>